<proteinExistence type="predicted"/>
<name>A0AB34IZT5_PRYPA</name>
<evidence type="ECO:0000313" key="3">
    <source>
        <dbReference type="Proteomes" id="UP001515480"/>
    </source>
</evidence>
<evidence type="ECO:0000313" key="2">
    <source>
        <dbReference type="EMBL" id="KAL1510943.1"/>
    </source>
</evidence>
<reference evidence="2 3" key="1">
    <citation type="journal article" date="2024" name="Science">
        <title>Giant polyketide synthase enzymes in the biosynthesis of giant marine polyether toxins.</title>
        <authorList>
            <person name="Fallon T.R."/>
            <person name="Shende V.V."/>
            <person name="Wierzbicki I.H."/>
            <person name="Pendleton A.L."/>
            <person name="Watervoot N.F."/>
            <person name="Auber R.P."/>
            <person name="Gonzalez D.J."/>
            <person name="Wisecaver J.H."/>
            <person name="Moore B.S."/>
        </authorList>
    </citation>
    <scope>NUCLEOTIDE SEQUENCE [LARGE SCALE GENOMIC DNA]</scope>
    <source>
        <strain evidence="2 3">12B1</strain>
    </source>
</reference>
<dbReference type="AlphaFoldDB" id="A0AB34IZT5"/>
<accession>A0AB34IZT5</accession>
<comment type="caution">
    <text evidence="2">The sequence shown here is derived from an EMBL/GenBank/DDBJ whole genome shotgun (WGS) entry which is preliminary data.</text>
</comment>
<feature type="domain" description="Nucleotide-diphospho-sugar transferase" evidence="1">
    <location>
        <begin position="100"/>
        <end position="297"/>
    </location>
</feature>
<protein>
    <recommendedName>
        <fullName evidence="1">Nucleotide-diphospho-sugar transferase domain-containing protein</fullName>
    </recommendedName>
</protein>
<dbReference type="PANTHER" id="PTHR46936:SF1">
    <property type="entry name" value="ARABINOSYLTRANSFERASE XEG113"/>
    <property type="match status" value="1"/>
</dbReference>
<evidence type="ECO:0000259" key="1">
    <source>
        <dbReference type="Pfam" id="PF03407"/>
    </source>
</evidence>
<gene>
    <name evidence="2" type="ORF">AB1Y20_005771</name>
</gene>
<dbReference type="PANTHER" id="PTHR46936">
    <property type="entry name" value="ARABINOSYLTRANSFERASE XEG113"/>
    <property type="match status" value="1"/>
</dbReference>
<keyword evidence="3" id="KW-1185">Reference proteome</keyword>
<dbReference type="EMBL" id="JBGBPQ010000014">
    <property type="protein sequence ID" value="KAL1510943.1"/>
    <property type="molecule type" value="Genomic_DNA"/>
</dbReference>
<sequence length="598" mass="65508">MAGAMAPAMAGTMAGVEEAARLSAANGTVFATFTSAEMVAFTLNWCKHLRRLGVLSPLVGVMGPPLPRLPAERLRALGAVLYRARAAESELQRQGGRWFHLLPLLSTGLRVVLSDSDVVWFRHPLAYFAALEAAHPRLDFSISTDAQGASRARRMEGSSDLDVEVWTHCHESMNLGIMHFPPGRRAGSLEAVRQMVAHLREKGNLRRVDQGPINYRWKRGSGLWKWEKPLHAVRDASGGRLCALVNGSVVAAVLPVAQFGNTLTLGLLRLDVAAAVAPYAMHATFMRRQSDAHKIARLREYALWHDPPEYYKASRELRLLTVALHLPPWRGVTIGRGGIPLPHFRLMAAQLTQLRDALFLSRLLRRTLVLPRVACGCELGFFPRHLRPSCTAHPLALPYNCSVDHFLHPPALLALRFYALREASFTANPRADPAFAARVARVRRRADNFEVAAAAEGRAVRLPLRPSASRLVAALGGVEAPTLHVDDLREMVGSLDGAGGRGALVEFHAHAQALLSSWCCTSDERFRRSGGEVPYLLPPLEGQSEWLGEPRLAWAATALASVFRGAGEHALAARLSPCEPGARVFNSPGCKRLRKGRH</sequence>
<dbReference type="GO" id="GO:0052636">
    <property type="term" value="F:arabinosyltransferase activity"/>
    <property type="evidence" value="ECO:0007669"/>
    <property type="project" value="TreeGrafter"/>
</dbReference>
<dbReference type="GO" id="GO:0005794">
    <property type="term" value="C:Golgi apparatus"/>
    <property type="evidence" value="ECO:0007669"/>
    <property type="project" value="TreeGrafter"/>
</dbReference>
<organism evidence="2 3">
    <name type="scientific">Prymnesium parvum</name>
    <name type="common">Toxic golden alga</name>
    <dbReference type="NCBI Taxonomy" id="97485"/>
    <lineage>
        <taxon>Eukaryota</taxon>
        <taxon>Haptista</taxon>
        <taxon>Haptophyta</taxon>
        <taxon>Prymnesiophyceae</taxon>
        <taxon>Prymnesiales</taxon>
        <taxon>Prymnesiaceae</taxon>
        <taxon>Prymnesium</taxon>
    </lineage>
</organism>
<dbReference type="InterPro" id="IPR005069">
    <property type="entry name" value="Nucl-diP-sugar_transferase"/>
</dbReference>
<dbReference type="Proteomes" id="UP001515480">
    <property type="component" value="Unassembled WGS sequence"/>
</dbReference>
<dbReference type="Pfam" id="PF03407">
    <property type="entry name" value="Nucleotid_trans"/>
    <property type="match status" value="1"/>
</dbReference>
<dbReference type="InterPro" id="IPR053250">
    <property type="entry name" value="Glycosyltransferase_77"/>
</dbReference>